<dbReference type="Proteomes" id="UP000281474">
    <property type="component" value="Unassembled WGS sequence"/>
</dbReference>
<gene>
    <name evidence="1" type="ORF">D5018_19955</name>
</gene>
<keyword evidence="2" id="KW-1185">Reference proteome</keyword>
<evidence type="ECO:0000313" key="1">
    <source>
        <dbReference type="EMBL" id="RLV57930.1"/>
    </source>
</evidence>
<evidence type="ECO:0000313" key="2">
    <source>
        <dbReference type="Proteomes" id="UP000281474"/>
    </source>
</evidence>
<sequence>MLTNKAFCETVSSVLKKAVTNRYLIVIEHLKFIDDEFWINYRFGSCLKMYCEKVQDVYASQDQSVFWEHQYAKLSRYLIYSQIYHELVKHQSSEQKQKFVADILKEANHDF</sequence>
<comment type="caution">
    <text evidence="1">The sequence shown here is derived from an EMBL/GenBank/DDBJ whole genome shotgun (WGS) entry which is preliminary data.</text>
</comment>
<dbReference type="EMBL" id="QZEI01000118">
    <property type="protein sequence ID" value="RLV57930.1"/>
    <property type="molecule type" value="Genomic_DNA"/>
</dbReference>
<dbReference type="RefSeq" id="WP_121840738.1">
    <property type="nucleotide sequence ID" value="NZ_ML014867.1"/>
</dbReference>
<name>A0A3L8PRB8_9GAMM</name>
<dbReference type="AlphaFoldDB" id="A0A3L8PRB8"/>
<accession>A0A3L8PRB8</accession>
<organism evidence="1 2">
    <name type="scientific">Parashewanella curva</name>
    <dbReference type="NCBI Taxonomy" id="2338552"/>
    <lineage>
        <taxon>Bacteria</taxon>
        <taxon>Pseudomonadati</taxon>
        <taxon>Pseudomonadota</taxon>
        <taxon>Gammaproteobacteria</taxon>
        <taxon>Alteromonadales</taxon>
        <taxon>Shewanellaceae</taxon>
        <taxon>Parashewanella</taxon>
    </lineage>
</organism>
<proteinExistence type="predicted"/>
<protein>
    <submittedName>
        <fullName evidence="1">Uncharacterized protein</fullName>
    </submittedName>
</protein>
<reference evidence="1 2" key="1">
    <citation type="submission" date="2018-09" db="EMBL/GenBank/DDBJ databases">
        <title>Phylogeny of the Shewanellaceae, and recommendation for two new genera, Pseudoshewanella and Parashewanella.</title>
        <authorList>
            <person name="Wang G."/>
        </authorList>
    </citation>
    <scope>NUCLEOTIDE SEQUENCE [LARGE SCALE GENOMIC DNA]</scope>
    <source>
        <strain evidence="1 2">C51</strain>
    </source>
</reference>